<sequence length="81" mass="8713">MQFDCGTTSGVVLSVTVKFNIGTGCTFQFKDPNPESPCATTPCDVFTNINCVNGMWKDPNGMTVTSAYCSDKKSMGGCFMF</sequence>
<name>A0A914E7S6_9BILA</name>
<evidence type="ECO:0000313" key="1">
    <source>
        <dbReference type="Proteomes" id="UP000887540"/>
    </source>
</evidence>
<accession>A0A914E7S6</accession>
<organism evidence="1 2">
    <name type="scientific">Acrobeloides nanus</name>
    <dbReference type="NCBI Taxonomy" id="290746"/>
    <lineage>
        <taxon>Eukaryota</taxon>
        <taxon>Metazoa</taxon>
        <taxon>Ecdysozoa</taxon>
        <taxon>Nematoda</taxon>
        <taxon>Chromadorea</taxon>
        <taxon>Rhabditida</taxon>
        <taxon>Tylenchina</taxon>
        <taxon>Cephalobomorpha</taxon>
        <taxon>Cephaloboidea</taxon>
        <taxon>Cephalobidae</taxon>
        <taxon>Acrobeloides</taxon>
    </lineage>
</organism>
<protein>
    <submittedName>
        <fullName evidence="2">Uncharacterized protein</fullName>
    </submittedName>
</protein>
<reference evidence="2" key="1">
    <citation type="submission" date="2022-11" db="UniProtKB">
        <authorList>
            <consortium name="WormBaseParasite"/>
        </authorList>
    </citation>
    <scope>IDENTIFICATION</scope>
</reference>
<dbReference type="WBParaSite" id="ACRNAN_scaffold5992.g14910.t1">
    <property type="protein sequence ID" value="ACRNAN_scaffold5992.g14910.t1"/>
    <property type="gene ID" value="ACRNAN_scaffold5992.g14910"/>
</dbReference>
<keyword evidence="1" id="KW-1185">Reference proteome</keyword>
<evidence type="ECO:0000313" key="2">
    <source>
        <dbReference type="WBParaSite" id="ACRNAN_scaffold5992.g14910.t1"/>
    </source>
</evidence>
<proteinExistence type="predicted"/>
<dbReference type="AlphaFoldDB" id="A0A914E7S6"/>
<dbReference type="Proteomes" id="UP000887540">
    <property type="component" value="Unplaced"/>
</dbReference>